<comment type="function">
    <text evidence="1">Catalyzes the intermembrane transfer of phosphatidylglycerol and phosphatidylinositol.</text>
</comment>
<comment type="similarity">
    <text evidence="2">Belongs to the NPC2 family.</text>
</comment>
<evidence type="ECO:0000313" key="10">
    <source>
        <dbReference type="EMBL" id="VFQ59240.1"/>
    </source>
</evidence>
<dbReference type="Pfam" id="PF02221">
    <property type="entry name" value="E1_DerP2_DerF2"/>
    <property type="match status" value="1"/>
</dbReference>
<dbReference type="GO" id="GO:0032366">
    <property type="term" value="P:intracellular sterol transport"/>
    <property type="evidence" value="ECO:0007669"/>
    <property type="project" value="InterPro"/>
</dbReference>
<organism evidence="10 11">
    <name type="scientific">Cuscuta campestris</name>
    <dbReference type="NCBI Taxonomy" id="132261"/>
    <lineage>
        <taxon>Eukaryota</taxon>
        <taxon>Viridiplantae</taxon>
        <taxon>Streptophyta</taxon>
        <taxon>Embryophyta</taxon>
        <taxon>Tracheophyta</taxon>
        <taxon>Spermatophyta</taxon>
        <taxon>Magnoliopsida</taxon>
        <taxon>eudicotyledons</taxon>
        <taxon>Gunneridae</taxon>
        <taxon>Pentapetalae</taxon>
        <taxon>asterids</taxon>
        <taxon>lamiids</taxon>
        <taxon>Solanales</taxon>
        <taxon>Convolvulaceae</taxon>
        <taxon>Cuscuteae</taxon>
        <taxon>Cuscuta</taxon>
        <taxon>Cuscuta subgen. Grammica</taxon>
        <taxon>Cuscuta sect. Cleistogrammica</taxon>
    </lineage>
</organism>
<sequence>MAITKLAVALLLFGLCVFLPSVSAESKSVDYCRNERNYDVKVSGVDISPYPVQRGKNATFSISAVTDKSISNGKLVIDVKYFGWDIHSETHELCSETSCPVPAGSFVVSHSQVLPGITPPGSFTLKMSMVDEEKHELTCITFDFTIGFGFVAES</sequence>
<dbReference type="SMART" id="SM00737">
    <property type="entry name" value="ML"/>
    <property type="match status" value="1"/>
</dbReference>
<evidence type="ECO:0000256" key="1">
    <source>
        <dbReference type="ARBA" id="ARBA00002053"/>
    </source>
</evidence>
<feature type="signal peptide" evidence="7">
    <location>
        <begin position="1"/>
        <end position="24"/>
    </location>
</feature>
<dbReference type="PANTHER" id="PTHR11306">
    <property type="entry name" value="NIEMANN PICK TYPE C2 PROTEIN NPC2-RELATED"/>
    <property type="match status" value="1"/>
</dbReference>
<feature type="chain" id="PRO_5019849279" description="MD-2-related lipid-recognition domain-containing protein" evidence="7">
    <location>
        <begin position="25"/>
        <end position="154"/>
    </location>
</feature>
<keyword evidence="4" id="KW-0813">Transport</keyword>
<protein>
    <recommendedName>
        <fullName evidence="12">MD-2-related lipid-recognition domain-containing protein</fullName>
    </recommendedName>
</protein>
<evidence type="ECO:0000313" key="11">
    <source>
        <dbReference type="Proteomes" id="UP000595140"/>
    </source>
</evidence>
<dbReference type="InterPro" id="IPR039670">
    <property type="entry name" value="NPC2-like"/>
</dbReference>
<evidence type="ECO:0000259" key="8">
    <source>
        <dbReference type="SMART" id="SM00737"/>
    </source>
</evidence>
<dbReference type="InterPro" id="IPR033917">
    <property type="entry name" value="ML_PG-PI_TP"/>
</dbReference>
<evidence type="ECO:0000256" key="4">
    <source>
        <dbReference type="ARBA" id="ARBA00022448"/>
    </source>
</evidence>
<keyword evidence="11" id="KW-1185">Reference proteome</keyword>
<dbReference type="EMBL" id="OOIL02000003">
    <property type="protein sequence ID" value="VFQ59240.1"/>
    <property type="molecule type" value="Genomic_DNA"/>
</dbReference>
<dbReference type="AlphaFoldDB" id="A0A484K1D8"/>
<dbReference type="SMART" id="SM01320">
    <property type="entry name" value="TRP_N"/>
    <property type="match status" value="1"/>
</dbReference>
<evidence type="ECO:0000259" key="9">
    <source>
        <dbReference type="SMART" id="SM01320"/>
    </source>
</evidence>
<dbReference type="SUPFAM" id="SSF81296">
    <property type="entry name" value="E set domains"/>
    <property type="match status" value="1"/>
</dbReference>
<dbReference type="InterPro" id="IPR003172">
    <property type="entry name" value="ML_dom"/>
</dbReference>
<comment type="subunit">
    <text evidence="3">Monomer.</text>
</comment>
<name>A0A484K1D8_9ASTE</name>
<dbReference type="PANTHER" id="PTHR11306:SF0">
    <property type="entry name" value="PHOSPHATIDYLGLYCEROL_PHOSPHATIDYLINOSITOL TRANSFER PROTEIN"/>
    <property type="match status" value="1"/>
</dbReference>
<evidence type="ECO:0000256" key="3">
    <source>
        <dbReference type="ARBA" id="ARBA00011245"/>
    </source>
</evidence>
<evidence type="ECO:0000256" key="6">
    <source>
        <dbReference type="ARBA" id="ARBA00023055"/>
    </source>
</evidence>
<dbReference type="InterPro" id="IPR032800">
    <property type="entry name" value="TRP_N"/>
</dbReference>
<keyword evidence="6" id="KW-0445">Lipid transport</keyword>
<evidence type="ECO:0008006" key="12">
    <source>
        <dbReference type="Google" id="ProtNLM"/>
    </source>
</evidence>
<dbReference type="Gene3D" id="2.60.40.770">
    <property type="match status" value="1"/>
</dbReference>
<dbReference type="FunFam" id="2.60.40.770:FF:000002">
    <property type="entry name" value="putative phosphatidylglycerol/phosphatidylinositol transfer protein DDB_G0282179"/>
    <property type="match status" value="1"/>
</dbReference>
<dbReference type="OrthoDB" id="6409159at2759"/>
<dbReference type="CDD" id="cd00917">
    <property type="entry name" value="PG-PI_TP"/>
    <property type="match status" value="1"/>
</dbReference>
<feature type="domain" description="MD-2-related lipid-recognition" evidence="8">
    <location>
        <begin position="29"/>
        <end position="144"/>
    </location>
</feature>
<dbReference type="GO" id="GO:0032934">
    <property type="term" value="F:sterol binding"/>
    <property type="evidence" value="ECO:0007669"/>
    <property type="project" value="InterPro"/>
</dbReference>
<feature type="domain" description="ML-like" evidence="9">
    <location>
        <begin position="22"/>
        <end position="151"/>
    </location>
</feature>
<dbReference type="Proteomes" id="UP000595140">
    <property type="component" value="Unassembled WGS sequence"/>
</dbReference>
<evidence type="ECO:0000256" key="7">
    <source>
        <dbReference type="SAM" id="SignalP"/>
    </source>
</evidence>
<evidence type="ECO:0000256" key="2">
    <source>
        <dbReference type="ARBA" id="ARBA00006370"/>
    </source>
</evidence>
<reference evidence="10 11" key="1">
    <citation type="submission" date="2018-04" db="EMBL/GenBank/DDBJ databases">
        <authorList>
            <person name="Vogel A."/>
        </authorList>
    </citation>
    <scope>NUCLEOTIDE SEQUENCE [LARGE SCALE GENOMIC DNA]</scope>
</reference>
<gene>
    <name evidence="10" type="ORF">CCAM_LOCUS1016</name>
</gene>
<keyword evidence="5 7" id="KW-0732">Signal</keyword>
<accession>A0A484K1D8</accession>
<dbReference type="InterPro" id="IPR014756">
    <property type="entry name" value="Ig_E-set"/>
</dbReference>
<evidence type="ECO:0000256" key="5">
    <source>
        <dbReference type="ARBA" id="ARBA00022729"/>
    </source>
</evidence>
<proteinExistence type="inferred from homology"/>